<evidence type="ECO:0000313" key="2">
    <source>
        <dbReference type="EMBL" id="GAA2412943.1"/>
    </source>
</evidence>
<organism evidence="2 3">
    <name type="scientific">Streptomyces glaucosporus</name>
    <dbReference type="NCBI Taxonomy" id="284044"/>
    <lineage>
        <taxon>Bacteria</taxon>
        <taxon>Bacillati</taxon>
        <taxon>Actinomycetota</taxon>
        <taxon>Actinomycetes</taxon>
        <taxon>Kitasatosporales</taxon>
        <taxon>Streptomycetaceae</taxon>
        <taxon>Streptomyces</taxon>
    </lineage>
</organism>
<reference evidence="2 3" key="1">
    <citation type="journal article" date="2019" name="Int. J. Syst. Evol. Microbiol.">
        <title>The Global Catalogue of Microorganisms (GCM) 10K type strain sequencing project: providing services to taxonomists for standard genome sequencing and annotation.</title>
        <authorList>
            <consortium name="The Broad Institute Genomics Platform"/>
            <consortium name="The Broad Institute Genome Sequencing Center for Infectious Disease"/>
            <person name="Wu L."/>
            <person name="Ma J."/>
        </authorList>
    </citation>
    <scope>NUCLEOTIDE SEQUENCE [LARGE SCALE GENOMIC DNA]</scope>
    <source>
        <strain evidence="2 3">JCM 6921</strain>
    </source>
</reference>
<sequence length="222" mass="23822">MSGDGDLQFSKQAADLITKGLNDAIGELKSVSGSATGSLQGAGFGEMSLTNMEAGHSGLAKDFEDFCERWEWGVRALVQDANGLAARLGLAAGMLHSEEQYWEGTFKIAANSLAGNPHLSEDEVTGKEWGELISLENYKPDYSAESLLRSREEMLQTWRDTGRSLATEGVGGFQASLMNQAAGIDDQAFERGLDEAFGPSPEERAQQPNQQNDARRNGGGEG</sequence>
<gene>
    <name evidence="2" type="ORF">GCM10010420_48000</name>
</gene>
<evidence type="ECO:0000313" key="3">
    <source>
        <dbReference type="Proteomes" id="UP001500058"/>
    </source>
</evidence>
<evidence type="ECO:0000256" key="1">
    <source>
        <dbReference type="SAM" id="MobiDB-lite"/>
    </source>
</evidence>
<dbReference type="EMBL" id="BAAATJ010000029">
    <property type="protein sequence ID" value="GAA2412943.1"/>
    <property type="molecule type" value="Genomic_DNA"/>
</dbReference>
<accession>A0ABN3IUG1</accession>
<protein>
    <submittedName>
        <fullName evidence="2">Uncharacterized protein</fullName>
    </submittedName>
</protein>
<proteinExistence type="predicted"/>
<comment type="caution">
    <text evidence="2">The sequence shown here is derived from an EMBL/GenBank/DDBJ whole genome shotgun (WGS) entry which is preliminary data.</text>
</comment>
<feature type="compositionally biased region" description="Basic and acidic residues" evidence="1">
    <location>
        <begin position="213"/>
        <end position="222"/>
    </location>
</feature>
<name>A0ABN3IUG1_9ACTN</name>
<dbReference type="Proteomes" id="UP001500058">
    <property type="component" value="Unassembled WGS sequence"/>
</dbReference>
<dbReference type="RefSeq" id="WP_344633202.1">
    <property type="nucleotide sequence ID" value="NZ_BAAATJ010000029.1"/>
</dbReference>
<keyword evidence="3" id="KW-1185">Reference proteome</keyword>
<feature type="region of interest" description="Disordered" evidence="1">
    <location>
        <begin position="188"/>
        <end position="222"/>
    </location>
</feature>